<dbReference type="AlphaFoldDB" id="A0A7S8FGF5"/>
<accession>A0A7S8FGF5</accession>
<proteinExistence type="predicted"/>
<reference evidence="1 2" key="1">
    <citation type="journal article" date="2020" name="ISME J.">
        <title>Enrichment and physiological characterization of a novel comammox Nitrospira indicates ammonium inhibition of complete nitrification.</title>
        <authorList>
            <person name="Sakoula D."/>
            <person name="Koch H."/>
            <person name="Frank J."/>
            <person name="Jetten M.S.M."/>
            <person name="van Kessel M.A.H.J."/>
            <person name="Lucker S."/>
        </authorList>
    </citation>
    <scope>NUCLEOTIDE SEQUENCE [LARGE SCALE GENOMIC DNA]</scope>
    <source>
        <strain evidence="1">Comreactor17</strain>
    </source>
</reference>
<protein>
    <submittedName>
        <fullName evidence="1">Uncharacterized protein</fullName>
    </submittedName>
</protein>
<name>A0A7S8FGF5_9BACT</name>
<organism evidence="1 2">
    <name type="scientific">Candidatus Nitrospira kreftii</name>
    <dbReference type="NCBI Taxonomy" id="2652173"/>
    <lineage>
        <taxon>Bacteria</taxon>
        <taxon>Pseudomonadati</taxon>
        <taxon>Nitrospirota</taxon>
        <taxon>Nitrospiria</taxon>
        <taxon>Nitrospirales</taxon>
        <taxon>Nitrospiraceae</taxon>
        <taxon>Nitrospira</taxon>
    </lineage>
</organism>
<dbReference type="KEGG" id="nkf:Nkreftii_003106"/>
<evidence type="ECO:0000313" key="1">
    <source>
        <dbReference type="EMBL" id="QPD05332.1"/>
    </source>
</evidence>
<evidence type="ECO:0000313" key="2">
    <source>
        <dbReference type="Proteomes" id="UP000593737"/>
    </source>
</evidence>
<dbReference type="EMBL" id="CP047423">
    <property type="protein sequence ID" value="QPD05332.1"/>
    <property type="molecule type" value="Genomic_DNA"/>
</dbReference>
<gene>
    <name evidence="1" type="ORF">Nkreftii_003106</name>
</gene>
<sequence>MTTGTSLTILSKFSAQHFPFDLMNRSHEDQQANGPGVTYGVQTYVTPRQ</sequence>
<dbReference type="Proteomes" id="UP000593737">
    <property type="component" value="Chromosome"/>
</dbReference>